<dbReference type="GO" id="GO:0005634">
    <property type="term" value="C:nucleus"/>
    <property type="evidence" value="ECO:0007669"/>
    <property type="project" value="UniProtKB-SubCell"/>
</dbReference>
<dbReference type="InterPro" id="IPR013083">
    <property type="entry name" value="Znf_RING/FYVE/PHD"/>
</dbReference>
<evidence type="ECO:0000256" key="2">
    <source>
        <dbReference type="ARBA" id="ARBA00022723"/>
    </source>
</evidence>
<keyword evidence="5" id="KW-0539">Nucleus</keyword>
<evidence type="ECO:0000256" key="1">
    <source>
        <dbReference type="ARBA" id="ARBA00004123"/>
    </source>
</evidence>
<keyword evidence="4" id="KW-0862">Zinc</keyword>
<organism evidence="7 8">
    <name type="scientific">Buddleja alternifolia</name>
    <dbReference type="NCBI Taxonomy" id="168488"/>
    <lineage>
        <taxon>Eukaryota</taxon>
        <taxon>Viridiplantae</taxon>
        <taxon>Streptophyta</taxon>
        <taxon>Embryophyta</taxon>
        <taxon>Tracheophyta</taxon>
        <taxon>Spermatophyta</taxon>
        <taxon>Magnoliopsida</taxon>
        <taxon>eudicotyledons</taxon>
        <taxon>Gunneridae</taxon>
        <taxon>Pentapetalae</taxon>
        <taxon>asterids</taxon>
        <taxon>lamiids</taxon>
        <taxon>Lamiales</taxon>
        <taxon>Scrophulariaceae</taxon>
        <taxon>Buddlejeae</taxon>
        <taxon>Buddleja</taxon>
    </lineage>
</organism>
<dbReference type="Pfam" id="PF16135">
    <property type="entry name" value="TDBD"/>
    <property type="match status" value="1"/>
</dbReference>
<feature type="domain" description="Tify" evidence="6">
    <location>
        <begin position="55"/>
        <end position="105"/>
    </location>
</feature>
<sequence length="208" mass="22915">MLGVSSLKTVSGHSRSRNWSTIDSRTVLMWLIHSGVISPGEIIQFTKEDYVVKEGLITKDGIACNCCSALLTISDFKSHAGFDFKGPCMNLVMESGKPLALCQLEAWSAEYKAKKVPLETEEVDKGDDHCGICGLPGKFVWCDNCPATYHRACLVEKLNCSTRTLLPTPSDQQSLYAIVSFNFASFSPRFHAKEWSIAIVVVKVKECG</sequence>
<dbReference type="PANTHER" id="PTHR46508">
    <property type="entry name" value="PHD FINGER FAMILY PROTEIN"/>
    <property type="match status" value="1"/>
</dbReference>
<dbReference type="SUPFAM" id="SSF57903">
    <property type="entry name" value="FYVE/PHD zinc finger"/>
    <property type="match status" value="1"/>
</dbReference>
<dbReference type="Proteomes" id="UP000826271">
    <property type="component" value="Unassembled WGS sequence"/>
</dbReference>
<dbReference type="GO" id="GO:0008270">
    <property type="term" value="F:zinc ion binding"/>
    <property type="evidence" value="ECO:0007669"/>
    <property type="project" value="UniProtKB-KW"/>
</dbReference>
<dbReference type="InterPro" id="IPR032308">
    <property type="entry name" value="TDBD"/>
</dbReference>
<dbReference type="InterPro" id="IPR011011">
    <property type="entry name" value="Znf_FYVE_PHD"/>
</dbReference>
<keyword evidence="2" id="KW-0479">Metal-binding</keyword>
<dbReference type="PANTHER" id="PTHR46508:SF2">
    <property type="entry name" value="INCREASED DNA METHYLATION 1"/>
    <property type="match status" value="1"/>
</dbReference>
<proteinExistence type="predicted"/>
<evidence type="ECO:0000313" key="7">
    <source>
        <dbReference type="EMBL" id="KAG8379995.1"/>
    </source>
</evidence>
<protein>
    <recommendedName>
        <fullName evidence="6">Tify domain-containing protein</fullName>
    </recommendedName>
</protein>
<comment type="subcellular location">
    <subcellularLocation>
        <location evidence="1">Nucleus</location>
    </subcellularLocation>
</comment>
<keyword evidence="8" id="KW-1185">Reference proteome</keyword>
<accession>A0AAV6XLQ9</accession>
<evidence type="ECO:0000313" key="8">
    <source>
        <dbReference type="Proteomes" id="UP000826271"/>
    </source>
</evidence>
<evidence type="ECO:0000256" key="5">
    <source>
        <dbReference type="ARBA" id="ARBA00023242"/>
    </source>
</evidence>
<evidence type="ECO:0000259" key="6">
    <source>
        <dbReference type="Pfam" id="PF16135"/>
    </source>
</evidence>
<comment type="caution">
    <text evidence="7">The sequence shown here is derived from an EMBL/GenBank/DDBJ whole genome shotgun (WGS) entry which is preliminary data.</text>
</comment>
<gene>
    <name evidence="7" type="ORF">BUALT_Bualt07G0147600</name>
</gene>
<dbReference type="AlphaFoldDB" id="A0AAV6XLQ9"/>
<evidence type="ECO:0000256" key="3">
    <source>
        <dbReference type="ARBA" id="ARBA00022771"/>
    </source>
</evidence>
<dbReference type="EMBL" id="WHWC01000007">
    <property type="protein sequence ID" value="KAG8379995.1"/>
    <property type="molecule type" value="Genomic_DNA"/>
</dbReference>
<reference evidence="7" key="1">
    <citation type="submission" date="2019-10" db="EMBL/GenBank/DDBJ databases">
        <authorList>
            <person name="Zhang R."/>
            <person name="Pan Y."/>
            <person name="Wang J."/>
            <person name="Ma R."/>
            <person name="Yu S."/>
        </authorList>
    </citation>
    <scope>NUCLEOTIDE SEQUENCE</scope>
    <source>
        <strain evidence="7">LA-IB0</strain>
        <tissue evidence="7">Leaf</tissue>
    </source>
</reference>
<keyword evidence="3" id="KW-0863">Zinc-finger</keyword>
<evidence type="ECO:0000256" key="4">
    <source>
        <dbReference type="ARBA" id="ARBA00022833"/>
    </source>
</evidence>
<dbReference type="Gene3D" id="3.30.40.10">
    <property type="entry name" value="Zinc/RING finger domain, C3HC4 (zinc finger)"/>
    <property type="match status" value="1"/>
</dbReference>
<name>A0AAV6XLQ9_9LAMI</name>